<feature type="compositionally biased region" description="Basic and acidic residues" evidence="1">
    <location>
        <begin position="155"/>
        <end position="171"/>
    </location>
</feature>
<feature type="compositionally biased region" description="Basic and acidic residues" evidence="1">
    <location>
        <begin position="1"/>
        <end position="25"/>
    </location>
</feature>
<evidence type="ECO:0000313" key="2">
    <source>
        <dbReference type="EMBL" id="GMF29835.1"/>
    </source>
</evidence>
<organism evidence="2 3">
    <name type="scientific">Phytophthora fragariaefolia</name>
    <dbReference type="NCBI Taxonomy" id="1490495"/>
    <lineage>
        <taxon>Eukaryota</taxon>
        <taxon>Sar</taxon>
        <taxon>Stramenopiles</taxon>
        <taxon>Oomycota</taxon>
        <taxon>Peronosporomycetes</taxon>
        <taxon>Peronosporales</taxon>
        <taxon>Peronosporaceae</taxon>
        <taxon>Phytophthora</taxon>
    </lineage>
</organism>
<keyword evidence="3" id="KW-1185">Reference proteome</keyword>
<dbReference type="AlphaFoldDB" id="A0A9W6U6B6"/>
<feature type="region of interest" description="Disordered" evidence="1">
    <location>
        <begin position="1"/>
        <end position="32"/>
    </location>
</feature>
<gene>
    <name evidence="2" type="ORF">Pfra01_000648100</name>
</gene>
<comment type="caution">
    <text evidence="2">The sequence shown here is derived from an EMBL/GenBank/DDBJ whole genome shotgun (WGS) entry which is preliminary data.</text>
</comment>
<evidence type="ECO:0000313" key="3">
    <source>
        <dbReference type="Proteomes" id="UP001165121"/>
    </source>
</evidence>
<proteinExistence type="predicted"/>
<dbReference type="Proteomes" id="UP001165121">
    <property type="component" value="Unassembled WGS sequence"/>
</dbReference>
<reference evidence="2" key="1">
    <citation type="submission" date="2023-04" db="EMBL/GenBank/DDBJ databases">
        <title>Phytophthora fragariaefolia NBRC 109709.</title>
        <authorList>
            <person name="Ichikawa N."/>
            <person name="Sato H."/>
            <person name="Tonouchi N."/>
        </authorList>
    </citation>
    <scope>NUCLEOTIDE SEQUENCE</scope>
    <source>
        <strain evidence="2">NBRC 109709</strain>
    </source>
</reference>
<feature type="compositionally biased region" description="Acidic residues" evidence="1">
    <location>
        <begin position="142"/>
        <end position="154"/>
    </location>
</feature>
<dbReference type="EMBL" id="BSXT01000548">
    <property type="protein sequence ID" value="GMF29835.1"/>
    <property type="molecule type" value="Genomic_DNA"/>
</dbReference>
<feature type="compositionally biased region" description="Basic and acidic residues" evidence="1">
    <location>
        <begin position="129"/>
        <end position="141"/>
    </location>
</feature>
<evidence type="ECO:0000256" key="1">
    <source>
        <dbReference type="SAM" id="MobiDB-lite"/>
    </source>
</evidence>
<protein>
    <submittedName>
        <fullName evidence="2">Unnamed protein product</fullName>
    </submittedName>
</protein>
<dbReference type="OrthoDB" id="145818at2759"/>
<name>A0A9W6U6B6_9STRA</name>
<sequence length="190" mass="20657">MLERGGGRDEHGGEEGDCSVDHEATIRPSQIDTSVLLSQNTIEQMFGASDDSEAELSQAAVARAYSLCLGDLQGDEEQRNAAAYLHMLSEESGLESEGGGERAVIPPAAPPRRTRTQVKPNTDVNVLQDGERSREYEKFSSDDSDSVGICEDDRDSGRDEFYEEGYERSDSDAGEMDQSFLASLHVGADD</sequence>
<accession>A0A9W6U6B6</accession>
<feature type="region of interest" description="Disordered" evidence="1">
    <location>
        <begin position="91"/>
        <end position="190"/>
    </location>
</feature>